<organism evidence="1 2">
    <name type="scientific">Chryseobacterium bernardetii</name>
    <dbReference type="NCBI Taxonomy" id="1241978"/>
    <lineage>
        <taxon>Bacteria</taxon>
        <taxon>Pseudomonadati</taxon>
        <taxon>Bacteroidota</taxon>
        <taxon>Flavobacteriia</taxon>
        <taxon>Flavobacteriales</taxon>
        <taxon>Weeksellaceae</taxon>
        <taxon>Chryseobacterium group</taxon>
        <taxon>Chryseobacterium</taxon>
    </lineage>
</organism>
<name>A0A3G6T9W4_9FLAO</name>
<protein>
    <submittedName>
        <fullName evidence="1">Uncharacterized protein</fullName>
    </submittedName>
</protein>
<dbReference type="KEGG" id="cben:EG339_16215"/>
<evidence type="ECO:0000313" key="2">
    <source>
        <dbReference type="Proteomes" id="UP000271193"/>
    </source>
</evidence>
<sequence length="64" mass="7617">MNVFIIHAFSLKYCWIRKKTVLIKRFMFCLRIGIKRTDKLQRLTDLSVWKFILKVSAGRSPAET</sequence>
<dbReference type="Proteomes" id="UP000271193">
    <property type="component" value="Chromosome"/>
</dbReference>
<reference evidence="2" key="1">
    <citation type="submission" date="2018-11" db="EMBL/GenBank/DDBJ databases">
        <title>Proposal to divide the Flavobacteriaceae and reorganize its genera based on Amino Acid Identity values calculated from whole genome sequences.</title>
        <authorList>
            <person name="Nicholson A.C."/>
            <person name="Gulvik C.A."/>
            <person name="Whitney A.M."/>
            <person name="Humrighouse B.W."/>
            <person name="Bell M."/>
            <person name="Holmes B."/>
            <person name="Steigerwalt A.G."/>
            <person name="Villarma A."/>
            <person name="Sheth M."/>
            <person name="Batra D."/>
            <person name="Pryor J."/>
            <person name="Bernardet J.-F."/>
            <person name="Hugo C."/>
            <person name="Kampfer P."/>
            <person name="Newman J."/>
            <person name="McQuiston J.R."/>
        </authorList>
    </citation>
    <scope>NUCLEOTIDE SEQUENCE [LARGE SCALE GENOMIC DNA]</scope>
    <source>
        <strain evidence="2">G0229</strain>
    </source>
</reference>
<evidence type="ECO:0000313" key="1">
    <source>
        <dbReference type="EMBL" id="AZB26022.1"/>
    </source>
</evidence>
<dbReference type="AlphaFoldDB" id="A0A3G6T9W4"/>
<gene>
    <name evidence="1" type="ORF">EG339_16215</name>
</gene>
<keyword evidence="2" id="KW-1185">Reference proteome</keyword>
<proteinExistence type="predicted"/>
<dbReference type="EMBL" id="CP033932">
    <property type="protein sequence ID" value="AZB26022.1"/>
    <property type="molecule type" value="Genomic_DNA"/>
</dbReference>
<accession>A0A3G6T9W4</accession>